<sequence length="106" mass="11694">MPSPPAPLPRCGRGEKPGSQASVFAGFSLPSPACGRGVGGEGRRVEMPRRLFAPPGPLPRPLSRDAGEGRNPEPGQRFRWVFALCWSNFLRHVDRWTITIDEERTT</sequence>
<feature type="region of interest" description="Disordered" evidence="1">
    <location>
        <begin position="1"/>
        <end position="26"/>
    </location>
</feature>
<dbReference type="KEGG" id="cpau:EHF44_04290"/>
<reference evidence="3" key="1">
    <citation type="submission" date="2018-11" db="EMBL/GenBank/DDBJ databases">
        <title>FDA dAtabase for Regulatory Grade micrObial Sequences (FDA-ARGOS): Supporting development and validation of Infectious Disease Dx tests.</title>
        <authorList>
            <person name="Goldberg B."/>
            <person name="Campos J."/>
            <person name="Tallon L."/>
            <person name="Sadzewicz L."/>
            <person name="Zhao X."/>
            <person name="Vavikolanu K."/>
            <person name="Mehta A."/>
            <person name="Aluvathingal J."/>
            <person name="Nadendla S."/>
            <person name="Geyer C."/>
            <person name="Nandy P."/>
            <person name="Yan Y."/>
            <person name="Sichtig H."/>
        </authorList>
    </citation>
    <scope>NUCLEOTIDE SEQUENCE [LARGE SCALE GENOMIC DNA]</scope>
    <source>
        <strain evidence="3">FDAARGOS_614</strain>
    </source>
</reference>
<evidence type="ECO:0000256" key="1">
    <source>
        <dbReference type="SAM" id="MobiDB-lite"/>
    </source>
</evidence>
<gene>
    <name evidence="2" type="ORF">EHF44_04290</name>
</gene>
<dbReference type="EMBL" id="CP033969">
    <property type="protein sequence ID" value="AZG12715.1"/>
    <property type="molecule type" value="Genomic_DNA"/>
</dbReference>
<feature type="region of interest" description="Disordered" evidence="1">
    <location>
        <begin position="47"/>
        <end position="74"/>
    </location>
</feature>
<organism evidence="2 3">
    <name type="scientific">Cupriavidus pauculus</name>
    <dbReference type="NCBI Taxonomy" id="82633"/>
    <lineage>
        <taxon>Bacteria</taxon>
        <taxon>Pseudomonadati</taxon>
        <taxon>Pseudomonadota</taxon>
        <taxon>Betaproteobacteria</taxon>
        <taxon>Burkholderiales</taxon>
        <taxon>Burkholderiaceae</taxon>
        <taxon>Cupriavidus</taxon>
    </lineage>
</organism>
<evidence type="ECO:0000313" key="2">
    <source>
        <dbReference type="EMBL" id="AZG12715.1"/>
    </source>
</evidence>
<name>A0A3G8GXK9_9BURK</name>
<dbReference type="Proteomes" id="UP000270411">
    <property type="component" value="Chromosome 1"/>
</dbReference>
<protein>
    <submittedName>
        <fullName evidence="2">Uncharacterized protein</fullName>
    </submittedName>
</protein>
<accession>A0A3G8GXK9</accession>
<evidence type="ECO:0000313" key="3">
    <source>
        <dbReference type="Proteomes" id="UP000270411"/>
    </source>
</evidence>
<proteinExistence type="predicted"/>
<feature type="compositionally biased region" description="Basic and acidic residues" evidence="1">
    <location>
        <begin position="62"/>
        <end position="71"/>
    </location>
</feature>
<dbReference type="AlphaFoldDB" id="A0A3G8GXK9"/>